<accession>A0A9N9X1S6</accession>
<reference evidence="1" key="1">
    <citation type="submission" date="2022-01" db="EMBL/GenBank/DDBJ databases">
        <authorList>
            <person name="King R."/>
        </authorList>
    </citation>
    <scope>NUCLEOTIDE SEQUENCE</scope>
</reference>
<dbReference type="OrthoDB" id="8190014at2759"/>
<reference evidence="1" key="2">
    <citation type="submission" date="2022-10" db="EMBL/GenBank/DDBJ databases">
        <authorList>
            <consortium name="ENA_rothamsted_submissions"/>
            <consortium name="culmorum"/>
            <person name="King R."/>
        </authorList>
    </citation>
    <scope>NUCLEOTIDE SEQUENCE</scope>
</reference>
<evidence type="ECO:0000313" key="1">
    <source>
        <dbReference type="EMBL" id="CAG9812430.1"/>
    </source>
</evidence>
<dbReference type="AlphaFoldDB" id="A0A9N9X1S6"/>
<proteinExistence type="predicted"/>
<name>A0A9N9X1S6_PHACE</name>
<sequence length="125" mass="14404">MEENNATMSITRRCVIAVLCERTSLFLLVTGYTLLGAIIFKAIEGGEPHDVPDDFKKSREDCLKELWMITGSIEDKLSRKRIDTRNSKLNSFHLLLLHSAIPNRWKAEKLLMTILKLSQSLMWRV</sequence>
<evidence type="ECO:0000313" key="2">
    <source>
        <dbReference type="Proteomes" id="UP001153737"/>
    </source>
</evidence>
<keyword evidence="2" id="KW-1185">Reference proteome</keyword>
<dbReference type="Gene3D" id="1.10.287.70">
    <property type="match status" value="1"/>
</dbReference>
<dbReference type="EMBL" id="OU896707">
    <property type="protein sequence ID" value="CAG9812430.1"/>
    <property type="molecule type" value="Genomic_DNA"/>
</dbReference>
<organism evidence="1 2">
    <name type="scientific">Phaedon cochleariae</name>
    <name type="common">Mustard beetle</name>
    <dbReference type="NCBI Taxonomy" id="80249"/>
    <lineage>
        <taxon>Eukaryota</taxon>
        <taxon>Metazoa</taxon>
        <taxon>Ecdysozoa</taxon>
        <taxon>Arthropoda</taxon>
        <taxon>Hexapoda</taxon>
        <taxon>Insecta</taxon>
        <taxon>Pterygota</taxon>
        <taxon>Neoptera</taxon>
        <taxon>Endopterygota</taxon>
        <taxon>Coleoptera</taxon>
        <taxon>Polyphaga</taxon>
        <taxon>Cucujiformia</taxon>
        <taxon>Chrysomeloidea</taxon>
        <taxon>Chrysomelidae</taxon>
        <taxon>Chrysomelinae</taxon>
        <taxon>Chrysomelini</taxon>
        <taxon>Phaedon</taxon>
    </lineage>
</organism>
<gene>
    <name evidence="1" type="ORF">PHAECO_LOCUS1105</name>
</gene>
<protein>
    <submittedName>
        <fullName evidence="1">Uncharacterized protein</fullName>
    </submittedName>
</protein>
<dbReference type="Proteomes" id="UP001153737">
    <property type="component" value="Chromosome 1"/>
</dbReference>